<dbReference type="Pfam" id="PF13561">
    <property type="entry name" value="adh_short_C2"/>
    <property type="match status" value="1"/>
</dbReference>
<comment type="caution">
    <text evidence="3">The sequence shown here is derived from an EMBL/GenBank/DDBJ whole genome shotgun (WGS) entry which is preliminary data.</text>
</comment>
<dbReference type="EMBL" id="VTUZ01000003">
    <property type="protein sequence ID" value="KAA1014454.1"/>
    <property type="molecule type" value="Genomic_DNA"/>
</dbReference>
<dbReference type="PRINTS" id="PR00080">
    <property type="entry name" value="SDRFAMILY"/>
</dbReference>
<name>A0A5B0HHH2_9BURK</name>
<reference evidence="3 4" key="1">
    <citation type="submission" date="2019-08" db="EMBL/GenBank/DDBJ databases">
        <title>Paraburkholderia sp. DCY113.</title>
        <authorList>
            <person name="Kang J."/>
        </authorList>
    </citation>
    <scope>NUCLEOTIDE SEQUENCE [LARGE SCALE GENOMIC DNA]</scope>
    <source>
        <strain evidence="3 4">DCY113</strain>
    </source>
</reference>
<dbReference type="PANTHER" id="PTHR42760:SF133">
    <property type="entry name" value="3-OXOACYL-[ACYL-CARRIER-PROTEIN] REDUCTASE"/>
    <property type="match status" value="1"/>
</dbReference>
<dbReference type="PRINTS" id="PR00081">
    <property type="entry name" value="GDHRDH"/>
</dbReference>
<evidence type="ECO:0000256" key="2">
    <source>
        <dbReference type="ARBA" id="ARBA00023002"/>
    </source>
</evidence>
<dbReference type="InterPro" id="IPR036291">
    <property type="entry name" value="NAD(P)-bd_dom_sf"/>
</dbReference>
<dbReference type="PROSITE" id="PS51257">
    <property type="entry name" value="PROKAR_LIPOPROTEIN"/>
    <property type="match status" value="1"/>
</dbReference>
<protein>
    <submittedName>
        <fullName evidence="3">Glucose 1-dehydrogenase</fullName>
        <ecNumber evidence="3">1.1.1.47</ecNumber>
    </submittedName>
</protein>
<dbReference type="Gene3D" id="3.40.50.720">
    <property type="entry name" value="NAD(P)-binding Rossmann-like Domain"/>
    <property type="match status" value="1"/>
</dbReference>
<sequence>MKELEGRTAVVTGGGQGIGLACARLMASRGAAVGLIEENEQSLQSAEASMRDEAFSVFAVRADIGIEAQVESAIDALAAEFGSIDILVNNAAIQPYGTVLSTEPSEWDRIIGVNLRGAYLASHFALRHMLGAKRGSIVNISSVQALANQQRVAAYATSKAAMLALTRSLAVDFGPHGIRANAVCPGCIDAPMTRFAATTTAPGKEEDTIRKWGAAQPLGRVGRPEEVAEVVAFLASDRASFCSGAAFTVDGGLMATLGVVLPE</sequence>
<dbReference type="InterPro" id="IPR002347">
    <property type="entry name" value="SDR_fam"/>
</dbReference>
<evidence type="ECO:0000313" key="3">
    <source>
        <dbReference type="EMBL" id="KAA1014454.1"/>
    </source>
</evidence>
<keyword evidence="2 3" id="KW-0560">Oxidoreductase</keyword>
<keyword evidence="4" id="KW-1185">Reference proteome</keyword>
<proteinExistence type="inferred from homology"/>
<dbReference type="CDD" id="cd05233">
    <property type="entry name" value="SDR_c"/>
    <property type="match status" value="1"/>
</dbReference>
<evidence type="ECO:0000256" key="1">
    <source>
        <dbReference type="ARBA" id="ARBA00006484"/>
    </source>
</evidence>
<gene>
    <name evidence="3" type="ORF">FVF58_06300</name>
</gene>
<dbReference type="EC" id="1.1.1.47" evidence="3"/>
<comment type="similarity">
    <text evidence="1">Belongs to the short-chain dehydrogenases/reductases (SDR) family.</text>
</comment>
<dbReference type="RefSeq" id="WP_149669022.1">
    <property type="nucleotide sequence ID" value="NZ_VTUZ01000003.1"/>
</dbReference>
<evidence type="ECO:0000313" key="4">
    <source>
        <dbReference type="Proteomes" id="UP000325273"/>
    </source>
</evidence>
<dbReference type="PANTHER" id="PTHR42760">
    <property type="entry name" value="SHORT-CHAIN DEHYDROGENASES/REDUCTASES FAMILY MEMBER"/>
    <property type="match status" value="1"/>
</dbReference>
<dbReference type="Proteomes" id="UP000325273">
    <property type="component" value="Unassembled WGS sequence"/>
</dbReference>
<dbReference type="PROSITE" id="PS00061">
    <property type="entry name" value="ADH_SHORT"/>
    <property type="match status" value="1"/>
</dbReference>
<dbReference type="SUPFAM" id="SSF51735">
    <property type="entry name" value="NAD(P)-binding Rossmann-fold domains"/>
    <property type="match status" value="1"/>
</dbReference>
<dbReference type="InterPro" id="IPR020904">
    <property type="entry name" value="Sc_DH/Rdtase_CS"/>
</dbReference>
<dbReference type="NCBIfam" id="NF005559">
    <property type="entry name" value="PRK07231.1"/>
    <property type="match status" value="1"/>
</dbReference>
<dbReference type="AlphaFoldDB" id="A0A5B0HHH2"/>
<organism evidence="3 4">
    <name type="scientific">Paraburkholderia panacisoli</name>
    <dbReference type="NCBI Taxonomy" id="2603818"/>
    <lineage>
        <taxon>Bacteria</taxon>
        <taxon>Pseudomonadati</taxon>
        <taxon>Pseudomonadota</taxon>
        <taxon>Betaproteobacteria</taxon>
        <taxon>Burkholderiales</taxon>
        <taxon>Burkholderiaceae</taxon>
        <taxon>Paraburkholderia</taxon>
    </lineage>
</organism>
<dbReference type="GO" id="GO:0047936">
    <property type="term" value="F:glucose 1-dehydrogenase [NAD(P)+] activity"/>
    <property type="evidence" value="ECO:0007669"/>
    <property type="project" value="UniProtKB-EC"/>
</dbReference>
<accession>A0A5B0HHH2</accession>
<dbReference type="FunFam" id="3.40.50.720:FF:000084">
    <property type="entry name" value="Short-chain dehydrogenase reductase"/>
    <property type="match status" value="1"/>
</dbReference>